<reference evidence="3 4" key="1">
    <citation type="submission" date="2016-09" db="EMBL/GenBank/DDBJ databases">
        <authorList>
            <person name="Capua I."/>
            <person name="De Benedictis P."/>
            <person name="Joannis T."/>
            <person name="Lombin L.H."/>
            <person name="Cattoli G."/>
        </authorList>
    </citation>
    <scope>NUCLEOTIDE SEQUENCE [LARGE SCALE GENOMIC DNA]</scope>
    <source>
        <strain evidence="3 4">LMG 25899</strain>
    </source>
</reference>
<keyword evidence="2" id="KW-0812">Transmembrane</keyword>
<protein>
    <submittedName>
        <fullName evidence="3">Uncharacterized protein</fullName>
    </submittedName>
</protein>
<organism evidence="3 4">
    <name type="scientific">Enterococcus rivorum</name>
    <dbReference type="NCBI Taxonomy" id="762845"/>
    <lineage>
        <taxon>Bacteria</taxon>
        <taxon>Bacillati</taxon>
        <taxon>Bacillota</taxon>
        <taxon>Bacilli</taxon>
        <taxon>Lactobacillales</taxon>
        <taxon>Enterococcaceae</taxon>
        <taxon>Enterococcus</taxon>
    </lineage>
</organism>
<dbReference type="STRING" id="762845.BCR26_04565"/>
<dbReference type="RefSeq" id="WP_069699570.1">
    <property type="nucleotide sequence ID" value="NZ_JAGGMA010000027.1"/>
</dbReference>
<keyword evidence="2" id="KW-1133">Transmembrane helix</keyword>
<evidence type="ECO:0000256" key="2">
    <source>
        <dbReference type="SAM" id="Phobius"/>
    </source>
</evidence>
<evidence type="ECO:0000313" key="3">
    <source>
        <dbReference type="EMBL" id="OEH81518.1"/>
    </source>
</evidence>
<gene>
    <name evidence="3" type="ORF">BCR26_04565</name>
</gene>
<evidence type="ECO:0000313" key="4">
    <source>
        <dbReference type="Proteomes" id="UP000095256"/>
    </source>
</evidence>
<keyword evidence="4" id="KW-1185">Reference proteome</keyword>
<dbReference type="Proteomes" id="UP000095256">
    <property type="component" value="Unassembled WGS sequence"/>
</dbReference>
<proteinExistence type="predicted"/>
<dbReference type="AlphaFoldDB" id="A0A1E5KUS6"/>
<feature type="transmembrane region" description="Helical" evidence="2">
    <location>
        <begin position="6"/>
        <end position="25"/>
    </location>
</feature>
<keyword evidence="2" id="KW-0472">Membrane</keyword>
<evidence type="ECO:0000256" key="1">
    <source>
        <dbReference type="SAM" id="MobiDB-lite"/>
    </source>
</evidence>
<comment type="caution">
    <text evidence="3">The sequence shown here is derived from an EMBL/GenBank/DDBJ whole genome shotgun (WGS) entry which is preliminary data.</text>
</comment>
<sequence length="377" mass="43333">MIWKKIGKGLFLIVFTSVIVLVVFYGRKVLYQYQQTAVWKNTKLEGTLNNVPPELTKNYFTTDQVDDLEIWKKLEEELQMIQQQKMIPLENVERLEEIYQQALMSKEKQHITDGEIAAQIKLLRIYLDITTFVPEAYKNPEPTRLSTLYHQMEYLTLEDDSEVNNAYLQQLTTIVKDYNSLKEFIDTTLPLLGEVSGHSVLVNRKLTTVDTNSILAQIKKMDLIKFPNIKELNILLMSGDWINAVTMNEVANQYDQWQMQKQMMQALTQKDYIDITAITTYKEALEAGIRVEVFERELHEIALDSPIKEIRYNGERVIPGEYVLKGTPLTATISPRYEATSLQTTETTSTAVEKETGNTTTTQATIDTTTTTSSSDR</sequence>
<accession>A0A1E5KUS6</accession>
<dbReference type="EMBL" id="MIEK01000045">
    <property type="protein sequence ID" value="OEH81518.1"/>
    <property type="molecule type" value="Genomic_DNA"/>
</dbReference>
<feature type="region of interest" description="Disordered" evidence="1">
    <location>
        <begin position="340"/>
        <end position="377"/>
    </location>
</feature>
<name>A0A1E5KUS6_9ENTE</name>